<dbReference type="Proteomes" id="UP001054945">
    <property type="component" value="Unassembled WGS sequence"/>
</dbReference>
<gene>
    <name evidence="1" type="ORF">CEXT_323651</name>
</gene>
<keyword evidence="2" id="KW-1185">Reference proteome</keyword>
<comment type="caution">
    <text evidence="1">The sequence shown here is derived from an EMBL/GenBank/DDBJ whole genome shotgun (WGS) entry which is preliminary data.</text>
</comment>
<name>A0AAV4VH93_CAEEX</name>
<accession>A0AAV4VH93</accession>
<dbReference type="AlphaFoldDB" id="A0AAV4VH93"/>
<evidence type="ECO:0000313" key="1">
    <source>
        <dbReference type="EMBL" id="GIY68989.1"/>
    </source>
</evidence>
<dbReference type="EMBL" id="BPLR01014475">
    <property type="protein sequence ID" value="GIY68989.1"/>
    <property type="molecule type" value="Genomic_DNA"/>
</dbReference>
<protein>
    <submittedName>
        <fullName evidence="1">Uncharacterized protein</fullName>
    </submittedName>
</protein>
<sequence length="79" mass="9301">MLLKNVPSDLLGNNYFGRLTQGGNLSVEKTSHWHHYKERLSIELTHWLKDLDIKFTTEWFTLVLHNESGEATFQEKRIS</sequence>
<proteinExistence type="predicted"/>
<reference evidence="1 2" key="1">
    <citation type="submission" date="2021-06" db="EMBL/GenBank/DDBJ databases">
        <title>Caerostris extrusa draft genome.</title>
        <authorList>
            <person name="Kono N."/>
            <person name="Arakawa K."/>
        </authorList>
    </citation>
    <scope>NUCLEOTIDE SEQUENCE [LARGE SCALE GENOMIC DNA]</scope>
</reference>
<organism evidence="1 2">
    <name type="scientific">Caerostris extrusa</name>
    <name type="common">Bark spider</name>
    <name type="synonym">Caerostris bankana</name>
    <dbReference type="NCBI Taxonomy" id="172846"/>
    <lineage>
        <taxon>Eukaryota</taxon>
        <taxon>Metazoa</taxon>
        <taxon>Ecdysozoa</taxon>
        <taxon>Arthropoda</taxon>
        <taxon>Chelicerata</taxon>
        <taxon>Arachnida</taxon>
        <taxon>Araneae</taxon>
        <taxon>Araneomorphae</taxon>
        <taxon>Entelegynae</taxon>
        <taxon>Araneoidea</taxon>
        <taxon>Araneidae</taxon>
        <taxon>Caerostris</taxon>
    </lineage>
</organism>
<evidence type="ECO:0000313" key="2">
    <source>
        <dbReference type="Proteomes" id="UP001054945"/>
    </source>
</evidence>